<dbReference type="SUPFAM" id="SSF51905">
    <property type="entry name" value="FAD/NAD(P)-binding domain"/>
    <property type="match status" value="1"/>
</dbReference>
<dbReference type="PANTHER" id="PTHR13847">
    <property type="entry name" value="SARCOSINE DEHYDROGENASE-RELATED"/>
    <property type="match status" value="1"/>
</dbReference>
<dbReference type="InterPro" id="IPR036188">
    <property type="entry name" value="FAD/NAD-bd_sf"/>
</dbReference>
<gene>
    <name evidence="3" type="ORF">O4H49_18475</name>
</gene>
<keyword evidence="1" id="KW-0560">Oxidoreductase</keyword>
<dbReference type="PANTHER" id="PTHR13847:SF281">
    <property type="entry name" value="FAD DEPENDENT OXIDOREDUCTASE DOMAIN-CONTAINING PROTEIN"/>
    <property type="match status" value="1"/>
</dbReference>
<evidence type="ECO:0000313" key="4">
    <source>
        <dbReference type="Proteomes" id="UP001069802"/>
    </source>
</evidence>
<dbReference type="InterPro" id="IPR006076">
    <property type="entry name" value="FAD-dep_OxRdtase"/>
</dbReference>
<dbReference type="Pfam" id="PF01266">
    <property type="entry name" value="DAO"/>
    <property type="match status" value="1"/>
</dbReference>
<comment type="caution">
    <text evidence="3">The sequence shown here is derived from an EMBL/GenBank/DDBJ whole genome shotgun (WGS) entry which is preliminary data.</text>
</comment>
<sequence>MTYLDTYYSRTAIAAPQRPSLSETLSVDVCIIGGGLAGLSCALELLDRGKSVVILEARRVAWGASGRNGGFVTAGFAGGERLAEQKLGKEGARQLFDLSREGVAIVRNNIETLKLQETAPSPGKISVIRYHDPDSLRRYCDKMAREYGHELTYLSKTDLPDYMNTDRYHQGYLDNQGFHFHPLNYCLGLASVIEQRGGQIFEDSEVLAMDQDSLVKSVTTARGKVKARDIVLCGGGYSGKVFDKVRRSLLPISTYVVVTEKIGPLLGECIKTSAAILDDRMASDYYRIVDGDRLLWGGRVTTKTSEPRDLAALLGKDMVDVYPALAGVKIETSWSGLMAYARHKMPYIGAVKPGVWACTAFGGHGMNTAPIGGRLIAEAITGENTRYKLFKAFDLQWNGGPAGPLAAQSVYWGLKLADWWNERKSGTC</sequence>
<dbReference type="Proteomes" id="UP001069802">
    <property type="component" value="Unassembled WGS sequence"/>
</dbReference>
<dbReference type="Gene3D" id="3.50.50.60">
    <property type="entry name" value="FAD/NAD(P)-binding domain"/>
    <property type="match status" value="1"/>
</dbReference>
<dbReference type="RefSeq" id="WP_269424920.1">
    <property type="nucleotide sequence ID" value="NZ_JAPWGY010000010.1"/>
</dbReference>
<organism evidence="3 4">
    <name type="scientific">Kiloniella laminariae</name>
    <dbReference type="NCBI Taxonomy" id="454162"/>
    <lineage>
        <taxon>Bacteria</taxon>
        <taxon>Pseudomonadati</taxon>
        <taxon>Pseudomonadota</taxon>
        <taxon>Alphaproteobacteria</taxon>
        <taxon>Rhodospirillales</taxon>
        <taxon>Kiloniellaceae</taxon>
        <taxon>Kiloniella</taxon>
    </lineage>
</organism>
<keyword evidence="4" id="KW-1185">Reference proteome</keyword>
<dbReference type="Gene3D" id="3.30.9.10">
    <property type="entry name" value="D-Amino Acid Oxidase, subunit A, domain 2"/>
    <property type="match status" value="1"/>
</dbReference>
<protein>
    <submittedName>
        <fullName evidence="3">FAD-binding oxidoreductase</fullName>
    </submittedName>
</protein>
<feature type="domain" description="FAD dependent oxidoreductase" evidence="2">
    <location>
        <begin position="28"/>
        <end position="378"/>
    </location>
</feature>
<proteinExistence type="predicted"/>
<reference evidence="3" key="1">
    <citation type="submission" date="2022-12" db="EMBL/GenBank/DDBJ databases">
        <title>Bacterial isolates from different developmental stages of Nematostella vectensis.</title>
        <authorList>
            <person name="Fraune S."/>
        </authorList>
    </citation>
    <scope>NUCLEOTIDE SEQUENCE</scope>
    <source>
        <strain evidence="3">G21630-S1</strain>
    </source>
</reference>
<evidence type="ECO:0000259" key="2">
    <source>
        <dbReference type="Pfam" id="PF01266"/>
    </source>
</evidence>
<evidence type="ECO:0000256" key="1">
    <source>
        <dbReference type="ARBA" id="ARBA00023002"/>
    </source>
</evidence>
<evidence type="ECO:0000313" key="3">
    <source>
        <dbReference type="EMBL" id="MCZ4282776.1"/>
    </source>
</evidence>
<dbReference type="EMBL" id="JAPWGY010000010">
    <property type="protein sequence ID" value="MCZ4282776.1"/>
    <property type="molecule type" value="Genomic_DNA"/>
</dbReference>
<accession>A0ABT4LNU9</accession>
<name>A0ABT4LNU9_9PROT</name>